<organism evidence="2 3">
    <name type="scientific">Mycena citricolor</name>
    <dbReference type="NCBI Taxonomy" id="2018698"/>
    <lineage>
        <taxon>Eukaryota</taxon>
        <taxon>Fungi</taxon>
        <taxon>Dikarya</taxon>
        <taxon>Basidiomycota</taxon>
        <taxon>Agaricomycotina</taxon>
        <taxon>Agaricomycetes</taxon>
        <taxon>Agaricomycetidae</taxon>
        <taxon>Agaricales</taxon>
        <taxon>Marasmiineae</taxon>
        <taxon>Mycenaceae</taxon>
        <taxon>Mycena</taxon>
    </lineage>
</organism>
<evidence type="ECO:0000313" key="3">
    <source>
        <dbReference type="Proteomes" id="UP001295794"/>
    </source>
</evidence>
<dbReference type="PANTHER" id="PTHR46564:SF1">
    <property type="entry name" value="TRANSPOSASE"/>
    <property type="match status" value="1"/>
</dbReference>
<dbReference type="Pfam" id="PF13358">
    <property type="entry name" value="DDE_3"/>
    <property type="match status" value="1"/>
</dbReference>
<feature type="domain" description="Tc1-like transposase DDE" evidence="1">
    <location>
        <begin position="115"/>
        <end position="231"/>
    </location>
</feature>
<keyword evidence="3" id="KW-1185">Reference proteome</keyword>
<dbReference type="GO" id="GO:0003676">
    <property type="term" value="F:nucleic acid binding"/>
    <property type="evidence" value="ECO:0007669"/>
    <property type="project" value="InterPro"/>
</dbReference>
<accession>A0AAD2GUM5</accession>
<evidence type="ECO:0000259" key="1">
    <source>
        <dbReference type="Pfam" id="PF13358"/>
    </source>
</evidence>
<reference evidence="2" key="1">
    <citation type="submission" date="2023-11" db="EMBL/GenBank/DDBJ databases">
        <authorList>
            <person name="De Vega J J."/>
            <person name="De Vega J J."/>
        </authorList>
    </citation>
    <scope>NUCLEOTIDE SEQUENCE</scope>
</reference>
<sequence length="265" mass="29782">MSTCTITQALRHICLMGSIAKAAAVGRGRCSVLHPNNVRYLITLSQHNPAKFLDKYQDALDRFWCCPVHITTIHQAFALAKIHLKRVQKIAAKRDPLLESDFIRCISPYPAHYLVTVDEMSKDDHTYARMWGCSLRRCRTEAKNPFIHKHRFTVIGAMVLDEGVKASCVLEGSSDHDTFYVFLEKDLLPVMNPYPAPCIVLMLDNARIHHSEDIQDLVASYGAETLLLCFPLMCSTAGCKIDTSLCKGNSCQPKGREYTAHNNLT</sequence>
<dbReference type="Proteomes" id="UP001295794">
    <property type="component" value="Unassembled WGS sequence"/>
</dbReference>
<dbReference type="InterPro" id="IPR038717">
    <property type="entry name" value="Tc1-like_DDE_dom"/>
</dbReference>
<dbReference type="PANTHER" id="PTHR46564">
    <property type="entry name" value="TRANSPOSASE"/>
    <property type="match status" value="1"/>
</dbReference>
<dbReference type="AlphaFoldDB" id="A0AAD2GUM5"/>
<name>A0AAD2GUM5_9AGAR</name>
<protein>
    <recommendedName>
        <fullName evidence="1">Tc1-like transposase DDE domain-containing protein</fullName>
    </recommendedName>
</protein>
<evidence type="ECO:0000313" key="2">
    <source>
        <dbReference type="EMBL" id="CAK5263886.1"/>
    </source>
</evidence>
<dbReference type="EMBL" id="CAVNYO010000045">
    <property type="protein sequence ID" value="CAK5263886.1"/>
    <property type="molecule type" value="Genomic_DNA"/>
</dbReference>
<dbReference type="InterPro" id="IPR036397">
    <property type="entry name" value="RNaseH_sf"/>
</dbReference>
<proteinExistence type="predicted"/>
<gene>
    <name evidence="2" type="ORF">MYCIT1_LOCUS3616</name>
</gene>
<dbReference type="Gene3D" id="3.30.420.10">
    <property type="entry name" value="Ribonuclease H-like superfamily/Ribonuclease H"/>
    <property type="match status" value="1"/>
</dbReference>
<comment type="caution">
    <text evidence="2">The sequence shown here is derived from an EMBL/GenBank/DDBJ whole genome shotgun (WGS) entry which is preliminary data.</text>
</comment>